<protein>
    <submittedName>
        <fullName evidence="1">Uncharacterized protein</fullName>
    </submittedName>
</protein>
<sequence length="182" mass="19570">MPKIQYLNDVSGSLQEAHGSDSRLNVSSRSDSRIFYVSRDKGQSYVLRIEDDGADANDLVAYLRNDSKDKRLYVTDIHFNSENAATFKIAFGDAVAATGTGVTPVNLNRSSSNDADVTALGNGAVGGVAASTFFSSVRVGAGGFEEYDTKDALILGQNDNIVIEYDTGTTGDIEIDIFFFIE</sequence>
<proteinExistence type="predicted"/>
<organism evidence="1">
    <name type="scientific">marine sediment metagenome</name>
    <dbReference type="NCBI Taxonomy" id="412755"/>
    <lineage>
        <taxon>unclassified sequences</taxon>
        <taxon>metagenomes</taxon>
        <taxon>ecological metagenomes</taxon>
    </lineage>
</organism>
<accession>A0A0F9FL38</accession>
<comment type="caution">
    <text evidence="1">The sequence shown here is derived from an EMBL/GenBank/DDBJ whole genome shotgun (WGS) entry which is preliminary data.</text>
</comment>
<reference evidence="1" key="1">
    <citation type="journal article" date="2015" name="Nature">
        <title>Complex archaea that bridge the gap between prokaryotes and eukaryotes.</title>
        <authorList>
            <person name="Spang A."/>
            <person name="Saw J.H."/>
            <person name="Jorgensen S.L."/>
            <person name="Zaremba-Niedzwiedzka K."/>
            <person name="Martijn J."/>
            <person name="Lind A.E."/>
            <person name="van Eijk R."/>
            <person name="Schleper C."/>
            <person name="Guy L."/>
            <person name="Ettema T.J."/>
        </authorList>
    </citation>
    <scope>NUCLEOTIDE SEQUENCE</scope>
</reference>
<dbReference type="AlphaFoldDB" id="A0A0F9FL38"/>
<dbReference type="EMBL" id="LAZR01020923">
    <property type="protein sequence ID" value="KKL87124.1"/>
    <property type="molecule type" value="Genomic_DNA"/>
</dbReference>
<evidence type="ECO:0000313" key="1">
    <source>
        <dbReference type="EMBL" id="KKL87124.1"/>
    </source>
</evidence>
<name>A0A0F9FL38_9ZZZZ</name>
<gene>
    <name evidence="1" type="ORF">LCGC14_1937860</name>
</gene>